<comment type="similarity">
    <text evidence="1 6">Belongs to the peptidase S8 family.</text>
</comment>
<evidence type="ECO:0000313" key="9">
    <source>
        <dbReference type="EMBL" id="OGF23694.1"/>
    </source>
</evidence>
<evidence type="ECO:0000256" key="6">
    <source>
        <dbReference type="PROSITE-ProRule" id="PRU01240"/>
    </source>
</evidence>
<feature type="transmembrane region" description="Helical" evidence="7">
    <location>
        <begin position="15"/>
        <end position="36"/>
    </location>
</feature>
<dbReference type="PROSITE" id="PS51892">
    <property type="entry name" value="SUBTILASE"/>
    <property type="match status" value="1"/>
</dbReference>
<keyword evidence="4 6" id="KW-0378">Hydrolase</keyword>
<feature type="domain" description="Peptidase S8/S53" evidence="8">
    <location>
        <begin position="131"/>
        <end position="425"/>
    </location>
</feature>
<dbReference type="InterPro" id="IPR022398">
    <property type="entry name" value="Peptidase_S8_His-AS"/>
</dbReference>
<dbReference type="AlphaFoldDB" id="A0A1F5SAG7"/>
<dbReference type="PROSITE" id="PS00136">
    <property type="entry name" value="SUBTILASE_ASP"/>
    <property type="match status" value="1"/>
</dbReference>
<reference evidence="9 10" key="1">
    <citation type="journal article" date="2016" name="Nat. Commun.">
        <title>Thousands of microbial genomes shed light on interconnected biogeochemical processes in an aquifer system.</title>
        <authorList>
            <person name="Anantharaman K."/>
            <person name="Brown C.T."/>
            <person name="Hug L.A."/>
            <person name="Sharon I."/>
            <person name="Castelle C.J."/>
            <person name="Probst A.J."/>
            <person name="Thomas B.C."/>
            <person name="Singh A."/>
            <person name="Wilkins M.J."/>
            <person name="Karaoz U."/>
            <person name="Brodie E.L."/>
            <person name="Williams K.H."/>
            <person name="Hubbard S.S."/>
            <person name="Banfield J.F."/>
        </authorList>
    </citation>
    <scope>NUCLEOTIDE SEQUENCE [LARGE SCALE GENOMIC DNA]</scope>
</reference>
<keyword evidence="3" id="KW-0732">Signal</keyword>
<dbReference type="Proteomes" id="UP000178783">
    <property type="component" value="Unassembled WGS sequence"/>
</dbReference>
<proteinExistence type="inferred from homology"/>
<dbReference type="GO" id="GO:0004252">
    <property type="term" value="F:serine-type endopeptidase activity"/>
    <property type="evidence" value="ECO:0007669"/>
    <property type="project" value="UniProtKB-UniRule"/>
</dbReference>
<accession>A0A1F5SAG7</accession>
<protein>
    <recommendedName>
        <fullName evidence="8">Peptidase S8/S53 domain-containing protein</fullName>
    </recommendedName>
</protein>
<sequence>MRKLLEKSNGAEKKIASFLNIFIFVLISVIAFLFLASEVSPSDWPDTFKTDEILVKYKASSEAVSIRIDPGEDYNKTLNYYQKLPMVEYAEPDYIFQASIIPSDTYFNNQWYLQKIKATLAWNETRESPEAVIAILDSGVQIDHPDLKDNIWTNKKEIAGNGIDDDKNGFIDDVNGWDFINNLPDPAPKFKDGFTEEGILHGTIIAGIAAASGNNAAGISGVTWKAQLMPLKVLDDKGEGGSSKVIKAIDYAVVNGANIINLSFVGFGYSKSLDEAIKRAYDAGVMVAAAGGNELKQGEGNNLDASPMYPVCLDGSDGENRVIGVVAVDTLDQKAPFSGFGGECIDIAAPGVSIFSTVVYSPQNYILDRPFDKYYDGYWSGTSVTVPMISASLALIESANPSLTRNEIIKVLFDSADDISRLNPNYLNNLGKGRVNLAAAVNKALDGLKNKSEKLLVAPQAGYPSLIKIINQEGKVENEFLAYDKKFKGGVNLASGDVNGDGQPEIVTAAGAGGGPHIKIFDLNGRLLGQWFAFKETFRGGVKVACADVNHDGAEEIIAVQGADGDSEVKIFNAKGQMLGSFYAYDNKFRGGLNLATGDIDGDGEMEIAIGLGAGKIPEVRVFKAIGVMQSQFLAYPKAFRGGIRVAIANIRGGTQKNRAQLITAPAGGGGPHVKFFDKKGNLLSHFFAFNSNLRSGVNIAKADSDNDGLDEIITAAGPGGAPHVRVFKANGRIVGSFYAYEESFGGGVNAGSLKVIK</sequence>
<comment type="caution">
    <text evidence="9">The sequence shown here is derived from an EMBL/GenBank/DDBJ whole genome shotgun (WGS) entry which is preliminary data.</text>
</comment>
<keyword evidence="7" id="KW-0812">Transmembrane</keyword>
<dbReference type="InterPro" id="IPR015500">
    <property type="entry name" value="Peptidase_S8_subtilisin-rel"/>
</dbReference>
<name>A0A1F5SAG7_9BACT</name>
<dbReference type="CDD" id="cd07473">
    <property type="entry name" value="Peptidases_S8_Subtilisin_like"/>
    <property type="match status" value="1"/>
</dbReference>
<dbReference type="PANTHER" id="PTHR43806">
    <property type="entry name" value="PEPTIDASE S8"/>
    <property type="match status" value="1"/>
</dbReference>
<dbReference type="PANTHER" id="PTHR43806:SF11">
    <property type="entry name" value="CEREVISIN-RELATED"/>
    <property type="match status" value="1"/>
</dbReference>
<dbReference type="PROSITE" id="PS00137">
    <property type="entry name" value="SUBTILASE_HIS"/>
    <property type="match status" value="1"/>
</dbReference>
<dbReference type="InterPro" id="IPR028994">
    <property type="entry name" value="Integrin_alpha_N"/>
</dbReference>
<evidence type="ECO:0000256" key="3">
    <source>
        <dbReference type="ARBA" id="ARBA00022729"/>
    </source>
</evidence>
<dbReference type="EMBL" id="MFFW01000056">
    <property type="protein sequence ID" value="OGF23694.1"/>
    <property type="molecule type" value="Genomic_DNA"/>
</dbReference>
<evidence type="ECO:0000313" key="10">
    <source>
        <dbReference type="Proteomes" id="UP000178783"/>
    </source>
</evidence>
<evidence type="ECO:0000256" key="4">
    <source>
        <dbReference type="ARBA" id="ARBA00022801"/>
    </source>
</evidence>
<dbReference type="Gene3D" id="2.130.10.130">
    <property type="entry name" value="Integrin alpha, N-terminal"/>
    <property type="match status" value="1"/>
</dbReference>
<evidence type="ECO:0000256" key="7">
    <source>
        <dbReference type="SAM" id="Phobius"/>
    </source>
</evidence>
<dbReference type="InterPro" id="IPR000209">
    <property type="entry name" value="Peptidase_S8/S53_dom"/>
</dbReference>
<dbReference type="SUPFAM" id="SSF69318">
    <property type="entry name" value="Integrin alpha N-terminal domain"/>
    <property type="match status" value="1"/>
</dbReference>
<keyword evidence="7" id="KW-1133">Transmembrane helix</keyword>
<dbReference type="GO" id="GO:0006508">
    <property type="term" value="P:proteolysis"/>
    <property type="evidence" value="ECO:0007669"/>
    <property type="project" value="UniProtKB-KW"/>
</dbReference>
<dbReference type="Gene3D" id="3.40.50.200">
    <property type="entry name" value="Peptidase S8/S53 domain"/>
    <property type="match status" value="1"/>
</dbReference>
<feature type="active site" description="Charge relay system" evidence="6">
    <location>
        <position position="201"/>
    </location>
</feature>
<dbReference type="STRING" id="1797989.A3H66_03300"/>
<dbReference type="Pfam" id="PF00082">
    <property type="entry name" value="Peptidase_S8"/>
    <property type="match status" value="1"/>
</dbReference>
<dbReference type="InterPro" id="IPR050131">
    <property type="entry name" value="Peptidase_S8_subtilisin-like"/>
</dbReference>
<dbReference type="Pfam" id="PF01839">
    <property type="entry name" value="FG-GAP"/>
    <property type="match status" value="1"/>
</dbReference>
<dbReference type="SUPFAM" id="SSF52743">
    <property type="entry name" value="Subtilisin-like"/>
    <property type="match status" value="1"/>
</dbReference>
<keyword evidence="5 6" id="KW-0720">Serine protease</keyword>
<keyword evidence="7" id="KW-0472">Membrane</keyword>
<gene>
    <name evidence="9" type="ORF">A3H66_03300</name>
</gene>
<evidence type="ECO:0000256" key="5">
    <source>
        <dbReference type="ARBA" id="ARBA00022825"/>
    </source>
</evidence>
<keyword evidence="2 6" id="KW-0645">Protease</keyword>
<dbReference type="InterPro" id="IPR036852">
    <property type="entry name" value="Peptidase_S8/S53_dom_sf"/>
</dbReference>
<dbReference type="InterPro" id="IPR013517">
    <property type="entry name" value="FG-GAP"/>
</dbReference>
<dbReference type="InterPro" id="IPR023827">
    <property type="entry name" value="Peptidase_S8_Asp-AS"/>
</dbReference>
<feature type="active site" description="Charge relay system" evidence="6">
    <location>
        <position position="383"/>
    </location>
</feature>
<dbReference type="InterPro" id="IPR034204">
    <property type="entry name" value="PfSUB1-like_cat_dom"/>
</dbReference>
<evidence type="ECO:0000259" key="8">
    <source>
        <dbReference type="Pfam" id="PF00082"/>
    </source>
</evidence>
<evidence type="ECO:0000256" key="1">
    <source>
        <dbReference type="ARBA" id="ARBA00011073"/>
    </source>
</evidence>
<dbReference type="PRINTS" id="PR00723">
    <property type="entry name" value="SUBTILISIN"/>
</dbReference>
<feature type="active site" description="Charge relay system" evidence="6">
    <location>
        <position position="137"/>
    </location>
</feature>
<organism evidence="9 10">
    <name type="scientific">Candidatus Falkowbacteria bacterium RIFCSPLOWO2_02_FULL_45_21</name>
    <dbReference type="NCBI Taxonomy" id="1797989"/>
    <lineage>
        <taxon>Bacteria</taxon>
        <taxon>Candidatus Falkowiibacteriota</taxon>
    </lineage>
</organism>
<evidence type="ECO:0000256" key="2">
    <source>
        <dbReference type="ARBA" id="ARBA00022670"/>
    </source>
</evidence>